<dbReference type="Pfam" id="PF13563">
    <property type="entry name" value="2_5_RNA_ligase2"/>
    <property type="match status" value="1"/>
</dbReference>
<organism evidence="3 4">
    <name type="scientific">Geosporobacter subterraneus DSM 17957</name>
    <dbReference type="NCBI Taxonomy" id="1121919"/>
    <lineage>
        <taxon>Bacteria</taxon>
        <taxon>Bacillati</taxon>
        <taxon>Bacillota</taxon>
        <taxon>Clostridia</taxon>
        <taxon>Peptostreptococcales</taxon>
        <taxon>Thermotaleaceae</taxon>
        <taxon>Geosporobacter</taxon>
    </lineage>
</organism>
<evidence type="ECO:0000256" key="1">
    <source>
        <dbReference type="ARBA" id="ARBA00022801"/>
    </source>
</evidence>
<dbReference type="RefSeq" id="WP_190014199.1">
    <property type="nucleotide sequence ID" value="NZ_FQZV01000010.1"/>
</dbReference>
<dbReference type="GO" id="GO:0004113">
    <property type="term" value="F:2',3'-cyclic-nucleotide 3'-phosphodiesterase activity"/>
    <property type="evidence" value="ECO:0007669"/>
    <property type="project" value="InterPro"/>
</dbReference>
<reference evidence="4" key="1">
    <citation type="submission" date="2016-11" db="EMBL/GenBank/DDBJ databases">
        <authorList>
            <person name="Varghese N."/>
            <person name="Submissions S."/>
        </authorList>
    </citation>
    <scope>NUCLEOTIDE SEQUENCE [LARGE SCALE GENOMIC DNA]</scope>
    <source>
        <strain evidence="4">DSM 17957</strain>
    </source>
</reference>
<dbReference type="InterPro" id="IPR004175">
    <property type="entry name" value="RNA_CPDase"/>
</dbReference>
<dbReference type="PANTHER" id="PTHR35561">
    <property type="entry name" value="RNA 2',3'-CYCLIC PHOSPHODIESTERASE"/>
    <property type="match status" value="1"/>
</dbReference>
<dbReference type="GO" id="GO:0008664">
    <property type="term" value="F:RNA 2',3'-cyclic 3'-phosphodiesterase activity"/>
    <property type="evidence" value="ECO:0007669"/>
    <property type="project" value="UniProtKB-EC"/>
</dbReference>
<dbReference type="InterPro" id="IPR009097">
    <property type="entry name" value="Cyclic_Pdiesterase"/>
</dbReference>
<name>A0A1M6F604_9FIRM</name>
<proteinExistence type="inferred from homology"/>
<accession>A0A1M6F604</accession>
<evidence type="ECO:0000313" key="4">
    <source>
        <dbReference type="Proteomes" id="UP000184536"/>
    </source>
</evidence>
<dbReference type="STRING" id="1121919.SAMN02745975_00921"/>
<feature type="short sequence motif" description="HXTX 2" evidence="2">
    <location>
        <begin position="126"/>
        <end position="129"/>
    </location>
</feature>
<dbReference type="AlphaFoldDB" id="A0A1M6F604"/>
<dbReference type="PANTHER" id="PTHR35561:SF1">
    <property type="entry name" value="RNA 2',3'-CYCLIC PHOSPHODIESTERASE"/>
    <property type="match status" value="1"/>
</dbReference>
<comment type="function">
    <text evidence="2">Hydrolyzes RNA 2',3'-cyclic phosphodiester to an RNA 2'-phosphomonoester.</text>
</comment>
<sequence length="181" mass="20816">MRVFIAIELEDEIKQYLSQQQSILQKYSKKGNFTRTENLHLTLRFIGEADLQGLEKISAAMERAVKGKTAFTMKLGPLGEFPRGNKRIVWMGISDGLRPLKDLFEDLESALEEQGFSRESKELTPHITLGREVVLDKKICDLEKEIDPQPMELRVTRISLMESTRVNGLLRYLPIFISTFK</sequence>
<evidence type="ECO:0000313" key="3">
    <source>
        <dbReference type="EMBL" id="SHI93092.1"/>
    </source>
</evidence>
<dbReference type="NCBIfam" id="TIGR02258">
    <property type="entry name" value="2_5_ligase"/>
    <property type="match status" value="1"/>
</dbReference>
<dbReference type="EC" id="3.1.4.58" evidence="2"/>
<dbReference type="Gene3D" id="3.90.1140.10">
    <property type="entry name" value="Cyclic phosphodiesterase"/>
    <property type="match status" value="1"/>
</dbReference>
<feature type="short sequence motif" description="HXTX 1" evidence="2">
    <location>
        <begin position="40"/>
        <end position="43"/>
    </location>
</feature>
<keyword evidence="3" id="KW-0436">Ligase</keyword>
<protein>
    <recommendedName>
        <fullName evidence="2">RNA 2',3'-cyclic phosphodiesterase</fullName>
        <shortName evidence="2">RNA 2',3'-CPDase</shortName>
        <ecNumber evidence="2">3.1.4.58</ecNumber>
    </recommendedName>
</protein>
<dbReference type="Proteomes" id="UP000184536">
    <property type="component" value="Unassembled WGS sequence"/>
</dbReference>
<feature type="active site" description="Proton acceptor" evidence="2">
    <location>
        <position position="126"/>
    </location>
</feature>
<dbReference type="HAMAP" id="MF_01940">
    <property type="entry name" value="RNA_CPDase"/>
    <property type="match status" value="1"/>
</dbReference>
<comment type="catalytic activity">
    <reaction evidence="2">
        <text>a 3'-end 2',3'-cyclophospho-ribonucleotide-RNA + H2O = a 3'-end 2'-phospho-ribonucleotide-RNA + H(+)</text>
        <dbReference type="Rhea" id="RHEA:11828"/>
        <dbReference type="Rhea" id="RHEA-COMP:10464"/>
        <dbReference type="Rhea" id="RHEA-COMP:17353"/>
        <dbReference type="ChEBI" id="CHEBI:15377"/>
        <dbReference type="ChEBI" id="CHEBI:15378"/>
        <dbReference type="ChEBI" id="CHEBI:83064"/>
        <dbReference type="ChEBI" id="CHEBI:173113"/>
        <dbReference type="EC" id="3.1.4.58"/>
    </reaction>
</comment>
<keyword evidence="1 2" id="KW-0378">Hydrolase</keyword>
<gene>
    <name evidence="3" type="ORF">SAMN02745975_00921</name>
</gene>
<keyword evidence="4" id="KW-1185">Reference proteome</keyword>
<comment type="similarity">
    <text evidence="2">Belongs to the 2H phosphoesterase superfamily. ThpR family.</text>
</comment>
<dbReference type="EMBL" id="FQZV01000010">
    <property type="protein sequence ID" value="SHI93092.1"/>
    <property type="molecule type" value="Genomic_DNA"/>
</dbReference>
<evidence type="ECO:0000256" key="2">
    <source>
        <dbReference type="HAMAP-Rule" id="MF_01940"/>
    </source>
</evidence>
<dbReference type="SUPFAM" id="SSF55144">
    <property type="entry name" value="LigT-like"/>
    <property type="match status" value="1"/>
</dbReference>
<dbReference type="GO" id="GO:0016874">
    <property type="term" value="F:ligase activity"/>
    <property type="evidence" value="ECO:0007669"/>
    <property type="project" value="UniProtKB-KW"/>
</dbReference>
<feature type="active site" description="Proton donor" evidence="2">
    <location>
        <position position="40"/>
    </location>
</feature>